<dbReference type="InterPro" id="IPR012550">
    <property type="entry name" value="DUF1706"/>
</dbReference>
<dbReference type="SUPFAM" id="SSF109854">
    <property type="entry name" value="DinB/YfiT-like putative metalloenzymes"/>
    <property type="match status" value="1"/>
</dbReference>
<protein>
    <submittedName>
        <fullName evidence="1">ClbS/DfsB family four-helix bundle protein</fullName>
    </submittedName>
</protein>
<dbReference type="AlphaFoldDB" id="A0A6H0U7W2"/>
<reference evidence="1 2" key="1">
    <citation type="submission" date="2019-12" db="EMBL/GenBank/DDBJ databases">
        <title>Whole genome sequences of Lactococcus raffinolactis strains isolated from sewage.</title>
        <authorList>
            <person name="Ybazeta G."/>
            <person name="Ross M."/>
            <person name="Brabant-Kirwan D."/>
            <person name="Saleh M."/>
            <person name="Dillon J.A."/>
            <person name="Splinter K."/>
            <person name="Nokhbeh R."/>
        </authorList>
    </citation>
    <scope>NUCLEOTIDE SEQUENCE [LARGE SCALE GENOMIC DNA]</scope>
    <source>
        <strain evidence="1 2">Lr_19_5</strain>
    </source>
</reference>
<sequence length="176" mass="20711">MSRPTIKTDLMTAGETGYLKLVEVMQALPDQTQDFNFEVTEKMTEAHWRRDQNLRDVLIHLYEWHQLLLNWVEANQNGKAEPFLPVPYNWKTYGQMNQEFWEKHQTTSLEDAKKLLHDSHIAVMTLADTFSNEELFTKQYFSWTGTSSLGAYFISATSSHYDWAMKKLKKQIKANR</sequence>
<name>A0A6H0U7W2_9LACT</name>
<dbReference type="OrthoDB" id="9786621at2"/>
<evidence type="ECO:0000313" key="1">
    <source>
        <dbReference type="EMBL" id="QIW53924.1"/>
    </source>
</evidence>
<dbReference type="PIRSF" id="PIRSF031551">
    <property type="entry name" value="DUF1706"/>
    <property type="match status" value="1"/>
</dbReference>
<gene>
    <name evidence="1" type="ORF">GU336_07090</name>
</gene>
<proteinExistence type="predicted"/>
<dbReference type="RefSeq" id="WP_061774838.1">
    <property type="nucleotide sequence ID" value="NZ_BAAAXH010000076.1"/>
</dbReference>
<accession>A0A6H0U7W2</accession>
<dbReference type="GeneID" id="93295027"/>
<evidence type="ECO:0000313" key="2">
    <source>
        <dbReference type="Proteomes" id="UP000501945"/>
    </source>
</evidence>
<dbReference type="EMBL" id="CP047616">
    <property type="protein sequence ID" value="QIW53924.1"/>
    <property type="molecule type" value="Genomic_DNA"/>
</dbReference>
<dbReference type="PANTHER" id="PTHR40658">
    <property type="match status" value="1"/>
</dbReference>
<organism evidence="1 2">
    <name type="scientific">Pseudolactococcus raffinolactis</name>
    <dbReference type="NCBI Taxonomy" id="1366"/>
    <lineage>
        <taxon>Bacteria</taxon>
        <taxon>Bacillati</taxon>
        <taxon>Bacillota</taxon>
        <taxon>Bacilli</taxon>
        <taxon>Lactobacillales</taxon>
        <taxon>Streptococcaceae</taxon>
        <taxon>Pseudolactococcus</taxon>
    </lineage>
</organism>
<dbReference type="Proteomes" id="UP000501945">
    <property type="component" value="Chromosome"/>
</dbReference>
<dbReference type="InterPro" id="IPR034660">
    <property type="entry name" value="DinB/YfiT-like"/>
</dbReference>
<dbReference type="PANTHER" id="PTHR40658:SF4">
    <property type="entry name" value="HYPOTHETICAL CYTOSOLIC PROTEIN"/>
    <property type="match status" value="1"/>
</dbReference>
<dbReference type="Gene3D" id="1.20.120.450">
    <property type="entry name" value="dinb family like domain"/>
    <property type="match status" value="1"/>
</dbReference>
<dbReference type="Pfam" id="PF08020">
    <property type="entry name" value="DUF1706"/>
    <property type="match status" value="1"/>
</dbReference>